<sequence>MWTQRTDVPRRGRHRIHGIVGRNGRWFTAMYNRSKADAPFPRVPAAALALATCAMLAVCCAGIVVASLLRGSVTDLYALSAGDFYQGNRCPTGGYDALLCPHPASRNAPLFQRDARTMLLDAPARRHDHSASLLPAGRLIDCDGVAATFADRNVTCAGRPLDECDPAPASTSLQTLRDTCAGDKRVVAVTVLAAAAEAGTTCAALLAACCVYRDTGAVRALSVVGVVAGWTLLAVLFTFARADVEFPLVALTSGPPCTSLSIAPRGSPERPEPSEYCEALHGVAGLAPGTGEAWCVELTRTQAAGYWDPQWCARPHNATTSASESGAGGGNATTVLACVGPYCAPEIDPLATAFLERLHTALVWAAWTAVLPAVAAALLPTVAALAARVAAAGPQADGRFDDVEGGGDDDDSGDEGRGLTAGRGAYGTSSVQLGRLT</sequence>
<keyword evidence="2" id="KW-0472">Membrane</keyword>
<keyword evidence="2" id="KW-0812">Transmembrane</keyword>
<name>A0A7S1CKU2_9STRA</name>
<reference evidence="3" key="1">
    <citation type="submission" date="2021-01" db="EMBL/GenBank/DDBJ databases">
        <authorList>
            <person name="Corre E."/>
            <person name="Pelletier E."/>
            <person name="Niang G."/>
            <person name="Scheremetjew M."/>
            <person name="Finn R."/>
            <person name="Kale V."/>
            <person name="Holt S."/>
            <person name="Cochrane G."/>
            <person name="Meng A."/>
            <person name="Brown T."/>
            <person name="Cohen L."/>
        </authorList>
    </citation>
    <scope>NUCLEOTIDE SEQUENCE</scope>
    <source>
        <strain evidence="3">Ms1</strain>
    </source>
</reference>
<evidence type="ECO:0000256" key="1">
    <source>
        <dbReference type="SAM" id="MobiDB-lite"/>
    </source>
</evidence>
<dbReference type="AlphaFoldDB" id="A0A7S1CKU2"/>
<evidence type="ECO:0000256" key="2">
    <source>
        <dbReference type="SAM" id="Phobius"/>
    </source>
</evidence>
<proteinExistence type="predicted"/>
<keyword evidence="2" id="KW-1133">Transmembrane helix</keyword>
<accession>A0A7S1CKU2</accession>
<feature type="region of interest" description="Disordered" evidence="1">
    <location>
        <begin position="396"/>
        <end position="437"/>
    </location>
</feature>
<feature type="compositionally biased region" description="Acidic residues" evidence="1">
    <location>
        <begin position="403"/>
        <end position="413"/>
    </location>
</feature>
<feature type="transmembrane region" description="Helical" evidence="2">
    <location>
        <begin position="186"/>
        <end position="208"/>
    </location>
</feature>
<feature type="transmembrane region" description="Helical" evidence="2">
    <location>
        <begin position="45"/>
        <end position="69"/>
    </location>
</feature>
<organism evidence="3">
    <name type="scientific">Bicosoecida sp. CB-2014</name>
    <dbReference type="NCBI Taxonomy" id="1486930"/>
    <lineage>
        <taxon>Eukaryota</taxon>
        <taxon>Sar</taxon>
        <taxon>Stramenopiles</taxon>
        <taxon>Bigyra</taxon>
        <taxon>Opalozoa</taxon>
        <taxon>Bicosoecida</taxon>
    </lineage>
</organism>
<feature type="transmembrane region" description="Helical" evidence="2">
    <location>
        <begin position="220"/>
        <end position="240"/>
    </location>
</feature>
<evidence type="ECO:0000313" key="3">
    <source>
        <dbReference type="EMBL" id="CAD8920456.1"/>
    </source>
</evidence>
<protein>
    <submittedName>
        <fullName evidence="3">Uncharacterized protein</fullName>
    </submittedName>
</protein>
<dbReference type="EMBL" id="HBFS01020480">
    <property type="protein sequence ID" value="CAD8920456.1"/>
    <property type="molecule type" value="Transcribed_RNA"/>
</dbReference>
<feature type="compositionally biased region" description="Polar residues" evidence="1">
    <location>
        <begin position="427"/>
        <end position="437"/>
    </location>
</feature>
<gene>
    <name evidence="3" type="ORF">BSP0115_LOCUS13718</name>
</gene>